<sequence length="189" mass="21387">MPSSTQPHPTQREVEPHPTPPESYTPHPENSLPLPPHRASILQKIQSLYRGSASESDMAVYAEKSIYDDPFSYCDTRYKIAGQWYGIPKLFAKSETLATEVVQCDDDEVVFKQRQRWTLRGLGEGLGTRTVDSLVSLRLEDVGDGEGEKVVYHKDMWSRRDYDHEGFGAVVKKLNGDKLTHITKPPESI</sequence>
<dbReference type="RefSeq" id="XP_070899035.1">
    <property type="nucleotide sequence ID" value="XM_071045711.1"/>
</dbReference>
<gene>
    <name evidence="2" type="ORF">BJX68DRAFT_267117</name>
</gene>
<evidence type="ECO:0008006" key="4">
    <source>
        <dbReference type="Google" id="ProtNLM"/>
    </source>
</evidence>
<evidence type="ECO:0000313" key="2">
    <source>
        <dbReference type="EMBL" id="KAL2849810.1"/>
    </source>
</evidence>
<keyword evidence="3" id="KW-1185">Reference proteome</keyword>
<organism evidence="2 3">
    <name type="scientific">Aspergillus pseudodeflectus</name>
    <dbReference type="NCBI Taxonomy" id="176178"/>
    <lineage>
        <taxon>Eukaryota</taxon>
        <taxon>Fungi</taxon>
        <taxon>Dikarya</taxon>
        <taxon>Ascomycota</taxon>
        <taxon>Pezizomycotina</taxon>
        <taxon>Eurotiomycetes</taxon>
        <taxon>Eurotiomycetidae</taxon>
        <taxon>Eurotiales</taxon>
        <taxon>Aspergillaceae</taxon>
        <taxon>Aspergillus</taxon>
        <taxon>Aspergillus subgen. Nidulantes</taxon>
    </lineage>
</organism>
<dbReference type="PANTHER" id="PTHR34213">
    <property type="entry name" value="NUCLEAR TRANSPORT FACTOR 2 (NTF2) FAMILY PROTEIN"/>
    <property type="match status" value="1"/>
</dbReference>
<dbReference type="GeneID" id="98160875"/>
<evidence type="ECO:0000313" key="3">
    <source>
        <dbReference type="Proteomes" id="UP001610444"/>
    </source>
</evidence>
<name>A0ABR4KBZ5_9EURO</name>
<evidence type="ECO:0000256" key="1">
    <source>
        <dbReference type="SAM" id="MobiDB-lite"/>
    </source>
</evidence>
<comment type="caution">
    <text evidence="2">The sequence shown here is derived from an EMBL/GenBank/DDBJ whole genome shotgun (WGS) entry which is preliminary data.</text>
</comment>
<feature type="region of interest" description="Disordered" evidence="1">
    <location>
        <begin position="1"/>
        <end position="36"/>
    </location>
</feature>
<accession>A0ABR4KBZ5</accession>
<proteinExistence type="predicted"/>
<dbReference type="EMBL" id="JBFXLR010000022">
    <property type="protein sequence ID" value="KAL2849810.1"/>
    <property type="molecule type" value="Genomic_DNA"/>
</dbReference>
<dbReference type="Proteomes" id="UP001610444">
    <property type="component" value="Unassembled WGS sequence"/>
</dbReference>
<dbReference type="PANTHER" id="PTHR34213:SF2">
    <property type="entry name" value="NUCLEAR TRANSPORT FACTOR 2 (NTF2) FAMILY PROTEIN"/>
    <property type="match status" value="1"/>
</dbReference>
<protein>
    <recommendedName>
        <fullName evidence="4">Calycin-like protein</fullName>
    </recommendedName>
</protein>
<reference evidence="2 3" key="1">
    <citation type="submission" date="2024-07" db="EMBL/GenBank/DDBJ databases">
        <title>Section-level genome sequencing and comparative genomics of Aspergillus sections Usti and Cavernicolus.</title>
        <authorList>
            <consortium name="Lawrence Berkeley National Laboratory"/>
            <person name="Nybo J.L."/>
            <person name="Vesth T.C."/>
            <person name="Theobald S."/>
            <person name="Frisvad J.C."/>
            <person name="Larsen T.O."/>
            <person name="Kjaerboelling I."/>
            <person name="Rothschild-Mancinelli K."/>
            <person name="Lyhne E.K."/>
            <person name="Kogle M.E."/>
            <person name="Barry K."/>
            <person name="Clum A."/>
            <person name="Na H."/>
            <person name="Ledsgaard L."/>
            <person name="Lin J."/>
            <person name="Lipzen A."/>
            <person name="Kuo A."/>
            <person name="Riley R."/>
            <person name="Mondo S."/>
            <person name="LaButti K."/>
            <person name="Haridas S."/>
            <person name="Pangalinan J."/>
            <person name="Salamov A.A."/>
            <person name="Simmons B.A."/>
            <person name="Magnuson J.K."/>
            <person name="Chen J."/>
            <person name="Drula E."/>
            <person name="Henrissat B."/>
            <person name="Wiebenga A."/>
            <person name="Lubbers R.J."/>
            <person name="Gomes A.C."/>
            <person name="Macurrencykelacurrency M.R."/>
            <person name="Stajich J."/>
            <person name="Grigoriev I.V."/>
            <person name="Mortensen U.H."/>
            <person name="De vries R.P."/>
            <person name="Baker S.E."/>
            <person name="Andersen M.R."/>
        </authorList>
    </citation>
    <scope>NUCLEOTIDE SEQUENCE [LARGE SCALE GENOMIC DNA]</scope>
    <source>
        <strain evidence="2 3">CBS 756.74</strain>
    </source>
</reference>